<dbReference type="eggNOG" id="COG0543">
    <property type="taxonomic scope" value="Bacteria"/>
</dbReference>
<dbReference type="NCBIfam" id="NF009414">
    <property type="entry name" value="PRK12778.1"/>
    <property type="match status" value="1"/>
</dbReference>
<dbReference type="InterPro" id="IPR036188">
    <property type="entry name" value="FAD/NAD-bd_sf"/>
</dbReference>
<dbReference type="EMBL" id="AGWK01000037">
    <property type="protein sequence ID" value="EHO69483.1"/>
    <property type="molecule type" value="Genomic_DNA"/>
</dbReference>
<dbReference type="SUPFAM" id="SSF46548">
    <property type="entry name" value="alpha-helical ferredoxin"/>
    <property type="match status" value="1"/>
</dbReference>
<dbReference type="Pfam" id="PF07992">
    <property type="entry name" value="Pyr_redox_2"/>
    <property type="match status" value="1"/>
</dbReference>
<feature type="compositionally biased region" description="Low complexity" evidence="1">
    <location>
        <begin position="290"/>
        <end position="301"/>
    </location>
</feature>
<dbReference type="InterPro" id="IPR023753">
    <property type="entry name" value="FAD/NAD-binding_dom"/>
</dbReference>
<feature type="region of interest" description="Disordered" evidence="1">
    <location>
        <begin position="275"/>
        <end position="305"/>
    </location>
</feature>
<dbReference type="InterPro" id="IPR006004">
    <property type="entry name" value="SudA-like"/>
</dbReference>
<name>H1Q369_9BACT</name>
<reference evidence="3 4" key="1">
    <citation type="submission" date="2011-12" db="EMBL/GenBank/DDBJ databases">
        <title>The Genome Sequence of Prevotella micans F0438.</title>
        <authorList>
            <consortium name="The Broad Institute Genome Sequencing Platform"/>
            <person name="Earl A."/>
            <person name="Ward D."/>
            <person name="Feldgarden M."/>
            <person name="Gevers D."/>
            <person name="Izard J."/>
            <person name="Baranova O.V."/>
            <person name="Blanton J.M."/>
            <person name="Wade W.G."/>
            <person name="Dewhirst F.E."/>
            <person name="Young S.K."/>
            <person name="Zeng Q."/>
            <person name="Gargeya S."/>
            <person name="Fitzgerald M."/>
            <person name="Haas B."/>
            <person name="Abouelleil A."/>
            <person name="Alvarado L."/>
            <person name="Arachchi H.M."/>
            <person name="Berlin A."/>
            <person name="Chapman S.B."/>
            <person name="Gearin G."/>
            <person name="Goldberg J."/>
            <person name="Griggs A."/>
            <person name="Gujja S."/>
            <person name="Hansen M."/>
            <person name="Heiman D."/>
            <person name="Howarth C."/>
            <person name="Larimer J."/>
            <person name="Lui A."/>
            <person name="MacDonald P.J.P."/>
            <person name="McCowen C."/>
            <person name="Montmayeur A."/>
            <person name="Murphy C."/>
            <person name="Neiman D."/>
            <person name="Pearson M."/>
            <person name="Priest M."/>
            <person name="Roberts A."/>
            <person name="Saif S."/>
            <person name="Shea T."/>
            <person name="Sisk P."/>
            <person name="Stolte C."/>
            <person name="Sykes S."/>
            <person name="Wortman J."/>
            <person name="Nusbaum C."/>
            <person name="Birren B."/>
        </authorList>
    </citation>
    <scope>NUCLEOTIDE SEQUENCE [LARGE SCALE GENOMIC DNA]</scope>
    <source>
        <strain evidence="3 4">F0438</strain>
    </source>
</reference>
<proteinExistence type="predicted"/>
<dbReference type="Gene3D" id="1.10.1060.10">
    <property type="entry name" value="Alpha-helical ferredoxin"/>
    <property type="match status" value="1"/>
</dbReference>
<dbReference type="Pfam" id="PF14691">
    <property type="entry name" value="Fer4_20"/>
    <property type="match status" value="1"/>
</dbReference>
<sequence>MRRGNPINTIMNKIISKEQFSEKVYCIEVEAPLIASSCRAGNFIIVRVDKNSERVPYTIAKANPEKGTLTMVIQEVGLSSTKLCQMNVGDEIADIVGPLGNPSHIENYGTVICAGGGIGIAAILPILTALKKAGNRVISVLAGRTKELVIMVDDVAKYSDEVIIMTDDGSYGKKGVITVGVEEVIQREHVDKVLAIGPPIMMKFTSLLAKKYGIPNDVSLNTIMVDGTGMCGACRLTIGGKTKFVCIDGPEFNGDLVDWDEMFKRMGTFKGVEREEMERKSAIPAAGLQTESTSESTSTTSEEPKAPVAIAELIDRNAPWRAELRKSMKPKERTEIERVQMPELDAEYRATTRLEEVNEGLTPEMAIVEAKRCLDCAKPTCVEGCPVNINIPSFIKNIERGDFLSAAKVLKNTSALPAVCGRVCPQEKQCESQCIHLKMKEPAVAIGYLERFAADYERESGQMALPEVEPSNGIKVAVVGSGPAGLSFAGDMVKRGFEVYVFEALHEIGGVLKYGIPEFRLPNRIVEVEVDNLRKMGVHFQTDTIIGKTISVDELKQKGFKGIFVGSGAGLPNFMGIPGENSINIMSSNEYLTRVNLMDAANPETDTPIIIGKKVIVVGGGNTAMDSCRTAKRLGADVTLVYRRSEAEMPARLEEVKHAKEEGINFLTLHNPKEYKADENGRVCACVLDVMELGEPDASGRRSPQTTGRTITMECDQVIVAVGVSPNPLVPNSIEGLELGRKNTIAVNDQMQSSRQEIYAGGDIVRGGATVILAMGDGRRAAANMAEHLLSTN</sequence>
<dbReference type="Pfam" id="PF10418">
    <property type="entry name" value="DHODB_Fe-S_bind"/>
    <property type="match status" value="1"/>
</dbReference>
<dbReference type="NCBIfam" id="NF004862">
    <property type="entry name" value="PRK06222.1"/>
    <property type="match status" value="1"/>
</dbReference>
<dbReference type="PRINTS" id="PR00419">
    <property type="entry name" value="ADXRDTASE"/>
</dbReference>
<dbReference type="Gene3D" id="3.50.50.60">
    <property type="entry name" value="FAD/NAD(P)-binding domain"/>
    <property type="match status" value="2"/>
</dbReference>
<dbReference type="HOGENOM" id="CLU_011095_1_0_10"/>
<comment type="caution">
    <text evidence="3">The sequence shown here is derived from an EMBL/GenBank/DDBJ whole genome shotgun (WGS) entry which is preliminary data.</text>
</comment>
<keyword evidence="4" id="KW-1185">Reference proteome</keyword>
<dbReference type="Gene3D" id="3.40.50.80">
    <property type="entry name" value="Nucleotide-binding domain of ferredoxin-NADP reductase (FNR) module"/>
    <property type="match status" value="1"/>
</dbReference>
<dbReference type="eggNOG" id="COG0493">
    <property type="taxonomic scope" value="Bacteria"/>
</dbReference>
<dbReference type="InterPro" id="IPR017938">
    <property type="entry name" value="Riboflavin_synthase-like_b-brl"/>
</dbReference>
<dbReference type="GO" id="GO:0016491">
    <property type="term" value="F:oxidoreductase activity"/>
    <property type="evidence" value="ECO:0007669"/>
    <property type="project" value="InterPro"/>
</dbReference>
<feature type="domain" description="FAD-binding FR-type" evidence="2">
    <location>
        <begin position="7"/>
        <end position="105"/>
    </location>
</feature>
<dbReference type="InterPro" id="IPR039261">
    <property type="entry name" value="FNR_nucleotide-bd"/>
</dbReference>
<dbReference type="PANTHER" id="PTHR42783">
    <property type="entry name" value="GLUTAMATE SYNTHASE [NADPH] SMALL CHAIN"/>
    <property type="match status" value="1"/>
</dbReference>
<dbReference type="PANTHER" id="PTHR42783:SF3">
    <property type="entry name" value="GLUTAMATE SYNTHASE [NADPH] SMALL CHAIN-RELATED"/>
    <property type="match status" value="1"/>
</dbReference>
<dbReference type="STRING" id="883158.HMPREF9140_01357"/>
<dbReference type="SUPFAM" id="SSF51971">
    <property type="entry name" value="Nucleotide-binding domain"/>
    <property type="match status" value="1"/>
</dbReference>
<dbReference type="AlphaFoldDB" id="H1Q369"/>
<dbReference type="InterPro" id="IPR017927">
    <property type="entry name" value="FAD-bd_FR_type"/>
</dbReference>
<organism evidence="3 4">
    <name type="scientific">Prevotella micans F0438</name>
    <dbReference type="NCBI Taxonomy" id="883158"/>
    <lineage>
        <taxon>Bacteria</taxon>
        <taxon>Pseudomonadati</taxon>
        <taxon>Bacteroidota</taxon>
        <taxon>Bacteroidia</taxon>
        <taxon>Bacteroidales</taxon>
        <taxon>Prevotellaceae</taxon>
        <taxon>Prevotella</taxon>
    </lineage>
</organism>
<dbReference type="GO" id="GO:0051536">
    <property type="term" value="F:iron-sulfur cluster binding"/>
    <property type="evidence" value="ECO:0007669"/>
    <property type="project" value="InterPro"/>
</dbReference>
<evidence type="ECO:0000256" key="1">
    <source>
        <dbReference type="SAM" id="MobiDB-lite"/>
    </source>
</evidence>
<dbReference type="PATRIC" id="fig|883158.3.peg.1357"/>
<dbReference type="InterPro" id="IPR019480">
    <property type="entry name" value="Dihydroorotate_DH_Fe-S-bd"/>
</dbReference>
<dbReference type="CDD" id="cd06219">
    <property type="entry name" value="DHOD_e_trans_like1"/>
    <property type="match status" value="1"/>
</dbReference>
<dbReference type="SUPFAM" id="SSF52343">
    <property type="entry name" value="Ferredoxin reductase-like, C-terminal NADP-linked domain"/>
    <property type="match status" value="1"/>
</dbReference>
<dbReference type="PROSITE" id="PS51384">
    <property type="entry name" value="FAD_FR"/>
    <property type="match status" value="1"/>
</dbReference>
<dbReference type="Gene3D" id="2.40.30.10">
    <property type="entry name" value="Translation factors"/>
    <property type="match status" value="1"/>
</dbReference>
<evidence type="ECO:0000313" key="3">
    <source>
        <dbReference type="EMBL" id="EHO69483.1"/>
    </source>
</evidence>
<gene>
    <name evidence="3" type="ORF">HMPREF9140_01357</name>
</gene>
<dbReference type="InterPro" id="IPR028261">
    <property type="entry name" value="DPD_II"/>
</dbReference>
<evidence type="ECO:0000313" key="4">
    <source>
        <dbReference type="Proteomes" id="UP000016023"/>
    </source>
</evidence>
<dbReference type="SUPFAM" id="SSF63380">
    <property type="entry name" value="Riboflavin synthase domain-like"/>
    <property type="match status" value="1"/>
</dbReference>
<dbReference type="InterPro" id="IPR009051">
    <property type="entry name" value="Helical_ferredxn"/>
</dbReference>
<evidence type="ECO:0000259" key="2">
    <source>
        <dbReference type="PROSITE" id="PS51384"/>
    </source>
</evidence>
<dbReference type="Proteomes" id="UP000016023">
    <property type="component" value="Unassembled WGS sequence"/>
</dbReference>
<accession>H1Q369</accession>
<protein>
    <recommendedName>
        <fullName evidence="2">FAD-binding FR-type domain-containing protein</fullName>
    </recommendedName>
</protein>
<dbReference type="NCBIfam" id="TIGR01316">
    <property type="entry name" value="gltA"/>
    <property type="match status" value="1"/>
</dbReference>